<comment type="caution">
    <text evidence="1">The sequence shown here is derived from an EMBL/GenBank/DDBJ whole genome shotgun (WGS) entry which is preliminary data.</text>
</comment>
<gene>
    <name evidence="1" type="ORF">RB653_008428</name>
</gene>
<dbReference type="EMBL" id="JAVFKY010000003">
    <property type="protein sequence ID" value="KAK5578755.1"/>
    <property type="molecule type" value="Genomic_DNA"/>
</dbReference>
<proteinExistence type="predicted"/>
<evidence type="ECO:0000313" key="2">
    <source>
        <dbReference type="Proteomes" id="UP001344447"/>
    </source>
</evidence>
<reference evidence="1 2" key="1">
    <citation type="submission" date="2023-11" db="EMBL/GenBank/DDBJ databases">
        <title>Dfirmibasis_genome.</title>
        <authorList>
            <person name="Edelbroek B."/>
            <person name="Kjellin J."/>
            <person name="Jerlstrom-Hultqvist J."/>
            <person name="Soderbom F."/>
        </authorList>
    </citation>
    <scope>NUCLEOTIDE SEQUENCE [LARGE SCALE GENOMIC DNA]</scope>
    <source>
        <strain evidence="1 2">TNS-C-14</strain>
    </source>
</reference>
<keyword evidence="2" id="KW-1185">Reference proteome</keyword>
<dbReference type="AlphaFoldDB" id="A0AAN7U0B3"/>
<organism evidence="1 2">
    <name type="scientific">Dictyostelium firmibasis</name>
    <dbReference type="NCBI Taxonomy" id="79012"/>
    <lineage>
        <taxon>Eukaryota</taxon>
        <taxon>Amoebozoa</taxon>
        <taxon>Evosea</taxon>
        <taxon>Eumycetozoa</taxon>
        <taxon>Dictyostelia</taxon>
        <taxon>Dictyosteliales</taxon>
        <taxon>Dictyosteliaceae</taxon>
        <taxon>Dictyostelium</taxon>
    </lineage>
</organism>
<accession>A0AAN7U0B3</accession>
<dbReference type="Proteomes" id="UP001344447">
    <property type="component" value="Unassembled WGS sequence"/>
</dbReference>
<evidence type="ECO:0000313" key="1">
    <source>
        <dbReference type="EMBL" id="KAK5578755.1"/>
    </source>
</evidence>
<sequence length="75" mass="7831">MDTFLIHHYFIGIINTRSSSTLNITNNKVSWQVHFFSCAACPSAVGSSFADSFGGTGFSGASAGFPGASSAWSAF</sequence>
<name>A0AAN7U0B3_9MYCE</name>
<protein>
    <submittedName>
        <fullName evidence="1">Uncharacterized protein</fullName>
    </submittedName>
</protein>